<evidence type="ECO:0000313" key="1">
    <source>
        <dbReference type="EMBL" id="MDA2806170.1"/>
    </source>
</evidence>
<reference evidence="1" key="1">
    <citation type="submission" date="2023-01" db="EMBL/GenBank/DDBJ databases">
        <title>Draft genome sequence of Nocardiopsis sp. LSu2-4 isolated from halophytes.</title>
        <authorList>
            <person name="Duangmal K."/>
            <person name="Chantavorakit T."/>
        </authorList>
    </citation>
    <scope>NUCLEOTIDE SEQUENCE</scope>
    <source>
        <strain evidence="1">LSu2-4</strain>
    </source>
</reference>
<gene>
    <name evidence="1" type="ORF">O4U47_16785</name>
</gene>
<dbReference type="Proteomes" id="UP001165685">
    <property type="component" value="Unassembled WGS sequence"/>
</dbReference>
<comment type="caution">
    <text evidence="1">The sequence shown here is derived from an EMBL/GenBank/DDBJ whole genome shotgun (WGS) entry which is preliminary data.</text>
</comment>
<sequence>MLIDRHPCPSLRDDYSGRGWLFFRSGRGVEPPLINAVFCAPLPSRCAIAIDVTEYFCAPLHEVRPEVETRAWAIEQHARTCTRCADLLAAAIAHARLAAR</sequence>
<evidence type="ECO:0008006" key="3">
    <source>
        <dbReference type="Google" id="ProtNLM"/>
    </source>
</evidence>
<organism evidence="1 2">
    <name type="scientific">Nocardiopsis suaedae</name>
    <dbReference type="NCBI Taxonomy" id="3018444"/>
    <lineage>
        <taxon>Bacteria</taxon>
        <taxon>Bacillati</taxon>
        <taxon>Actinomycetota</taxon>
        <taxon>Actinomycetes</taxon>
        <taxon>Streptosporangiales</taxon>
        <taxon>Nocardiopsidaceae</taxon>
        <taxon>Nocardiopsis</taxon>
    </lineage>
</organism>
<name>A0ABT4TN97_9ACTN</name>
<evidence type="ECO:0000313" key="2">
    <source>
        <dbReference type="Proteomes" id="UP001165685"/>
    </source>
</evidence>
<protein>
    <recommendedName>
        <fullName evidence="3">Zf-HC2 domain-containing protein</fullName>
    </recommendedName>
</protein>
<accession>A0ABT4TN97</accession>
<dbReference type="RefSeq" id="WP_270678811.1">
    <property type="nucleotide sequence ID" value="NZ_JAQFWP010000030.1"/>
</dbReference>
<keyword evidence="2" id="KW-1185">Reference proteome</keyword>
<proteinExistence type="predicted"/>
<dbReference type="EMBL" id="JAQFWP010000030">
    <property type="protein sequence ID" value="MDA2806170.1"/>
    <property type="molecule type" value="Genomic_DNA"/>
</dbReference>